<comment type="caution">
    <text evidence="1">The sequence shown here is derived from an EMBL/GenBank/DDBJ whole genome shotgun (WGS) entry which is preliminary data.</text>
</comment>
<evidence type="ECO:0000313" key="1">
    <source>
        <dbReference type="EMBL" id="CAF1442201.1"/>
    </source>
</evidence>
<organism evidence="1 2">
    <name type="scientific">Adineta ricciae</name>
    <name type="common">Rotifer</name>
    <dbReference type="NCBI Taxonomy" id="249248"/>
    <lineage>
        <taxon>Eukaryota</taxon>
        <taxon>Metazoa</taxon>
        <taxon>Spiralia</taxon>
        <taxon>Gnathifera</taxon>
        <taxon>Rotifera</taxon>
        <taxon>Eurotatoria</taxon>
        <taxon>Bdelloidea</taxon>
        <taxon>Adinetida</taxon>
        <taxon>Adinetidae</taxon>
        <taxon>Adineta</taxon>
    </lineage>
</organism>
<dbReference type="AlphaFoldDB" id="A0A815P1Q4"/>
<sequence>MGEERISPSTFVRNQLFPYYADVDFAFLKCYDSSNKQSYFCCLLAEEVNCPAHFPAELHTDNMISLFKHVLDRHPPHYEDVTNNFNTWYKLKTKLPLSSFELTTTKDVIDFLDDHQGSATTTNFSRVRFQCFS</sequence>
<keyword evidence="2" id="KW-1185">Reference proteome</keyword>
<dbReference type="Proteomes" id="UP000663828">
    <property type="component" value="Unassembled WGS sequence"/>
</dbReference>
<accession>A0A815P1Q4</accession>
<evidence type="ECO:0000313" key="2">
    <source>
        <dbReference type="Proteomes" id="UP000663828"/>
    </source>
</evidence>
<proteinExistence type="predicted"/>
<gene>
    <name evidence="1" type="ORF">XAT740_LOCUS36389</name>
</gene>
<dbReference type="EMBL" id="CAJNOR010003729">
    <property type="protein sequence ID" value="CAF1442201.1"/>
    <property type="molecule type" value="Genomic_DNA"/>
</dbReference>
<name>A0A815P1Q4_ADIRI</name>
<protein>
    <submittedName>
        <fullName evidence="1">Uncharacterized protein</fullName>
    </submittedName>
</protein>
<reference evidence="1" key="1">
    <citation type="submission" date="2021-02" db="EMBL/GenBank/DDBJ databases">
        <authorList>
            <person name="Nowell W R."/>
        </authorList>
    </citation>
    <scope>NUCLEOTIDE SEQUENCE</scope>
</reference>